<protein>
    <submittedName>
        <fullName evidence="1">Uncharacterized protein</fullName>
    </submittedName>
</protein>
<dbReference type="AlphaFoldDB" id="A0A8R1I5Z5"/>
<dbReference type="Proteomes" id="UP000005237">
    <property type="component" value="Unassembled WGS sequence"/>
</dbReference>
<name>A0A8R1I5Z5_CAEJA</name>
<reference evidence="1" key="2">
    <citation type="submission" date="2022-06" db="UniProtKB">
        <authorList>
            <consortium name="EnsemblMetazoa"/>
        </authorList>
    </citation>
    <scope>IDENTIFICATION</scope>
    <source>
        <strain evidence="1">DF5081</strain>
    </source>
</reference>
<organism evidence="1 2">
    <name type="scientific">Caenorhabditis japonica</name>
    <dbReference type="NCBI Taxonomy" id="281687"/>
    <lineage>
        <taxon>Eukaryota</taxon>
        <taxon>Metazoa</taxon>
        <taxon>Ecdysozoa</taxon>
        <taxon>Nematoda</taxon>
        <taxon>Chromadorea</taxon>
        <taxon>Rhabditida</taxon>
        <taxon>Rhabditina</taxon>
        <taxon>Rhabditomorpha</taxon>
        <taxon>Rhabditoidea</taxon>
        <taxon>Rhabditidae</taxon>
        <taxon>Peloderinae</taxon>
        <taxon>Caenorhabditis</taxon>
    </lineage>
</organism>
<keyword evidence="2" id="KW-1185">Reference proteome</keyword>
<sequence length="90" mass="10262">MPALIVDSIKIEVSPIPSTSYESSRSSQSVEIFLEKYESNPDVGFAFVLQHIHNRAKSLRFCEEQQRKEMIKQRYPAVSEVTTVDAEADK</sequence>
<evidence type="ECO:0000313" key="1">
    <source>
        <dbReference type="EnsemblMetazoa" id="CJA24783.1"/>
    </source>
</evidence>
<dbReference type="EnsemblMetazoa" id="CJA24783.1">
    <property type="protein sequence ID" value="CJA24783.1"/>
    <property type="gene ID" value="WBGene00180355"/>
</dbReference>
<proteinExistence type="predicted"/>
<reference evidence="2" key="1">
    <citation type="submission" date="2010-08" db="EMBL/GenBank/DDBJ databases">
        <authorList>
            <consortium name="Caenorhabditis japonica Sequencing Consortium"/>
            <person name="Wilson R.K."/>
        </authorList>
    </citation>
    <scope>NUCLEOTIDE SEQUENCE [LARGE SCALE GENOMIC DNA]</scope>
    <source>
        <strain evidence="2">DF5081</strain>
    </source>
</reference>
<evidence type="ECO:0000313" key="2">
    <source>
        <dbReference type="Proteomes" id="UP000005237"/>
    </source>
</evidence>
<accession>A0A8R1I5Z5</accession>